<dbReference type="EMBL" id="WITK01000011">
    <property type="protein sequence ID" value="MQW92266.1"/>
    <property type="molecule type" value="Genomic_DNA"/>
</dbReference>
<evidence type="ECO:0000313" key="2">
    <source>
        <dbReference type="EMBL" id="MQW92266.1"/>
    </source>
</evidence>
<dbReference type="Proteomes" id="UP000327478">
    <property type="component" value="Chromosome"/>
</dbReference>
<feature type="compositionally biased region" description="Basic and acidic residues" evidence="1">
    <location>
        <begin position="187"/>
        <end position="212"/>
    </location>
</feature>
<reference evidence="4 5" key="1">
    <citation type="submission" date="2019-10" db="EMBL/GenBank/DDBJ databases">
        <authorList>
            <person name="Dong K."/>
        </authorList>
    </citation>
    <scope>NUCLEOTIDE SEQUENCE [LARGE SCALE GENOMIC DNA]</scope>
    <source>
        <strain evidence="4">dk386</strain>
        <strain evidence="3">Dk386</strain>
        <strain evidence="5">dk771</strain>
        <strain evidence="2">Dk771</strain>
    </source>
</reference>
<dbReference type="EMBL" id="CP045650">
    <property type="protein sequence ID" value="QGA10508.1"/>
    <property type="molecule type" value="Genomic_DNA"/>
</dbReference>
<proteinExistence type="predicted"/>
<dbReference type="Proteomes" id="UP000480556">
    <property type="component" value="Unassembled WGS sequence"/>
</dbReference>
<name>A0A5Q0P3X8_9GAMM</name>
<evidence type="ECO:0000256" key="1">
    <source>
        <dbReference type="SAM" id="MobiDB-lite"/>
    </source>
</evidence>
<evidence type="ECO:0008006" key="6">
    <source>
        <dbReference type="Google" id="ProtNLM"/>
    </source>
</evidence>
<evidence type="ECO:0000313" key="3">
    <source>
        <dbReference type="EMBL" id="QGA10508.1"/>
    </source>
</evidence>
<evidence type="ECO:0000313" key="4">
    <source>
        <dbReference type="Proteomes" id="UP000327478"/>
    </source>
</evidence>
<dbReference type="PROSITE" id="PS51257">
    <property type="entry name" value="PROKAR_LIPOPROTEIN"/>
    <property type="match status" value="1"/>
</dbReference>
<feature type="region of interest" description="Disordered" evidence="1">
    <location>
        <begin position="178"/>
        <end position="214"/>
    </location>
</feature>
<organism evidence="2 5">
    <name type="scientific">Acinetobacter wanghuae</name>
    <dbReference type="NCBI Taxonomy" id="2662362"/>
    <lineage>
        <taxon>Bacteria</taxon>
        <taxon>Pseudomonadati</taxon>
        <taxon>Pseudomonadota</taxon>
        <taxon>Gammaproteobacteria</taxon>
        <taxon>Moraxellales</taxon>
        <taxon>Moraxellaceae</taxon>
        <taxon>Acinetobacter</taxon>
    </lineage>
</organism>
<protein>
    <recommendedName>
        <fullName evidence="6">Lipoprotein</fullName>
    </recommendedName>
</protein>
<accession>A0A5Q0P3X8</accession>
<evidence type="ECO:0000313" key="5">
    <source>
        <dbReference type="Proteomes" id="UP000480556"/>
    </source>
</evidence>
<sequence>MKLKVFTLTIIMTSLTACTQVERLKSGAEPNYASPQEFIAKKNLNNQDGTAKEYIYVWDAKQKGNSTQSLLPRTTLSQYCHAKSGRLVLSYKSQLSLVKNAAQKRRLAADKSLAQGIGAYQCKFADGTHWLVSIEPMSEQAVQKNSATRSVKLLTKVMSMHEARQFYRGAVSLDKKIESPKNSAKNTQKEVAKKETSLKEHLKENPSKDLKPTVDVATPTVLPNNHAAESVQQQQARLYVAARRDINTGKNITNACNNAQKAYSFGKLQGTEGTRVYTESGMLVARCLNNIPSYGSRIPNAKGQAKRILTNLANNYNHSGAKNMLRQMK</sequence>
<gene>
    <name evidence="3" type="ORF">GFH30_03435</name>
    <name evidence="2" type="ORF">GHJ48_07655</name>
</gene>
<dbReference type="AlphaFoldDB" id="A0A5Q0P3X8"/>
<keyword evidence="4" id="KW-1185">Reference proteome</keyword>